<dbReference type="PANTHER" id="PTHR14097:SF7">
    <property type="entry name" value="OXIDOREDUCTASE HTATIP2"/>
    <property type="match status" value="1"/>
</dbReference>
<dbReference type="Proteomes" id="UP000809829">
    <property type="component" value="Unassembled WGS sequence"/>
</dbReference>
<dbReference type="Pfam" id="PF13460">
    <property type="entry name" value="NAD_binding_10"/>
    <property type="match status" value="1"/>
</dbReference>
<name>A0ABS2QZY9_9BACI</name>
<protein>
    <submittedName>
        <fullName evidence="2">Uncharacterized protein YbjT (DUF2867 family)</fullName>
    </submittedName>
</protein>
<comment type="caution">
    <text evidence="2">The sequence shown here is derived from an EMBL/GenBank/DDBJ whole genome shotgun (WGS) entry which is preliminary data.</text>
</comment>
<dbReference type="RefSeq" id="WP_205189027.1">
    <property type="nucleotide sequence ID" value="NZ_JAFBFC010000013.1"/>
</dbReference>
<dbReference type="PANTHER" id="PTHR14097">
    <property type="entry name" value="OXIDOREDUCTASE HTATIP2"/>
    <property type="match status" value="1"/>
</dbReference>
<feature type="domain" description="NAD(P)-binding" evidence="1">
    <location>
        <begin position="10"/>
        <end position="121"/>
    </location>
</feature>
<gene>
    <name evidence="2" type="ORF">JOC83_003952</name>
</gene>
<dbReference type="Gene3D" id="3.40.50.720">
    <property type="entry name" value="NAD(P)-binding Rossmann-like Domain"/>
    <property type="match status" value="1"/>
</dbReference>
<organism evidence="2 3">
    <name type="scientific">Priestia iocasae</name>
    <dbReference type="NCBI Taxonomy" id="2291674"/>
    <lineage>
        <taxon>Bacteria</taxon>
        <taxon>Bacillati</taxon>
        <taxon>Bacillota</taxon>
        <taxon>Bacilli</taxon>
        <taxon>Bacillales</taxon>
        <taxon>Bacillaceae</taxon>
        <taxon>Priestia</taxon>
    </lineage>
</organism>
<keyword evidence="3" id="KW-1185">Reference proteome</keyword>
<reference evidence="2 3" key="1">
    <citation type="submission" date="2021-01" db="EMBL/GenBank/DDBJ databases">
        <title>Genomic Encyclopedia of Type Strains, Phase IV (KMG-IV): sequencing the most valuable type-strain genomes for metagenomic binning, comparative biology and taxonomic classification.</title>
        <authorList>
            <person name="Goeker M."/>
        </authorList>
    </citation>
    <scope>NUCLEOTIDE SEQUENCE [LARGE SCALE GENOMIC DNA]</scope>
    <source>
        <strain evidence="2 3">DSM 104297</strain>
    </source>
</reference>
<dbReference type="SUPFAM" id="SSF51735">
    <property type="entry name" value="NAD(P)-binding Rossmann-fold domains"/>
    <property type="match status" value="1"/>
</dbReference>
<accession>A0ABS2QZY9</accession>
<evidence type="ECO:0000259" key="1">
    <source>
        <dbReference type="Pfam" id="PF13460"/>
    </source>
</evidence>
<dbReference type="InterPro" id="IPR036291">
    <property type="entry name" value="NAD(P)-bd_dom_sf"/>
</dbReference>
<proteinExistence type="predicted"/>
<evidence type="ECO:0000313" key="3">
    <source>
        <dbReference type="Proteomes" id="UP000809829"/>
    </source>
</evidence>
<sequence>MKKRTALVLGASGLIGSELVKQLANSPYYEKVTLLVRKTLSIEHSTIEQVEVDFDALDEHTALFKVDDVYSVLGTTIKKAKSKEQFKKVDYTYTLKAAKLAKQEGATTFLTVTSLGAKSTSLFFYSRVKGEVEKALQELKLPSVHIFQPSLLLGHRKEWRQGERLAESIAKRTSFLFKGPFEKYKPIEAKVVAQRMYETALKARNGYHVYPSDLIQKGEKSS</sequence>
<dbReference type="InterPro" id="IPR016040">
    <property type="entry name" value="NAD(P)-bd_dom"/>
</dbReference>
<dbReference type="EMBL" id="JAFBFC010000013">
    <property type="protein sequence ID" value="MBM7705043.1"/>
    <property type="molecule type" value="Genomic_DNA"/>
</dbReference>
<evidence type="ECO:0000313" key="2">
    <source>
        <dbReference type="EMBL" id="MBM7705043.1"/>
    </source>
</evidence>